<feature type="domain" description="DUF4314" evidence="1">
    <location>
        <begin position="3"/>
        <end position="66"/>
    </location>
</feature>
<dbReference type="InterPro" id="IPR025463">
    <property type="entry name" value="DUF4314"/>
</dbReference>
<evidence type="ECO:0000313" key="2">
    <source>
        <dbReference type="EMBL" id="CDB63849.1"/>
    </source>
</evidence>
<comment type="caution">
    <text evidence="2">The sequence shown here is derived from an EMBL/GenBank/DDBJ whole genome shotgun (WGS) entry which is preliminary data.</text>
</comment>
<proteinExistence type="predicted"/>
<dbReference type="EMBL" id="CBDY010000341">
    <property type="protein sequence ID" value="CDB63849.1"/>
    <property type="molecule type" value="Genomic_DNA"/>
</dbReference>
<dbReference type="AlphaFoldDB" id="R6JYC2"/>
<organism evidence="2 3">
    <name type="scientific">[Clostridium] clostridioforme CAG:132</name>
    <dbReference type="NCBI Taxonomy" id="1263065"/>
    <lineage>
        <taxon>Bacteria</taxon>
        <taxon>Bacillati</taxon>
        <taxon>Bacillota</taxon>
        <taxon>Clostridia</taxon>
        <taxon>Lachnospirales</taxon>
        <taxon>Lachnospiraceae</taxon>
        <taxon>Enterocloster</taxon>
    </lineage>
</organism>
<name>R6JYC2_9FIRM</name>
<dbReference type="Proteomes" id="UP000018009">
    <property type="component" value="Unassembled WGS sequence"/>
</dbReference>
<gene>
    <name evidence="2" type="ORF">BN486_03671</name>
</gene>
<dbReference type="RefSeq" id="WP_022203154.1">
    <property type="nucleotide sequence ID" value="NZ_FR886101.1"/>
</dbReference>
<sequence length="148" mass="16681">MKSEYDYLRNTYPIGSRIVLDEMNDPYCRMSTGLQGVCQGVDDAGNILVQWDNGSTLNLVPEADKAYVVSSDEKIKTSLEWYERQGKTEICPRCGERITSNNRLLALSRRASITVCERCGSMEALEDAGFMKKNPLGEWVVVKSDWSL</sequence>
<accession>R6JYC2</accession>
<evidence type="ECO:0000313" key="3">
    <source>
        <dbReference type="Proteomes" id="UP000018009"/>
    </source>
</evidence>
<protein>
    <recommendedName>
        <fullName evidence="1">DUF4314 domain-containing protein</fullName>
    </recommendedName>
</protein>
<evidence type="ECO:0000259" key="1">
    <source>
        <dbReference type="Pfam" id="PF14192"/>
    </source>
</evidence>
<reference evidence="2" key="1">
    <citation type="submission" date="2012-11" db="EMBL/GenBank/DDBJ databases">
        <title>Dependencies among metagenomic species, viruses, plasmids and units of genetic variation.</title>
        <authorList>
            <person name="Nielsen H.B."/>
            <person name="Almeida M."/>
            <person name="Juncker A.S."/>
            <person name="Rasmussen S."/>
            <person name="Li J."/>
            <person name="Sunagawa S."/>
            <person name="Plichta D."/>
            <person name="Gautier L."/>
            <person name="Le Chatelier E."/>
            <person name="Peletier E."/>
            <person name="Bonde I."/>
            <person name="Nielsen T."/>
            <person name="Manichanh C."/>
            <person name="Arumugam M."/>
            <person name="Batto J."/>
            <person name="Santos M.B.Q.D."/>
            <person name="Blom N."/>
            <person name="Borruel N."/>
            <person name="Burgdorf K.S."/>
            <person name="Boumezbeur F."/>
            <person name="Casellas F."/>
            <person name="Dore J."/>
            <person name="Guarner F."/>
            <person name="Hansen T."/>
            <person name="Hildebrand F."/>
            <person name="Kaas R.S."/>
            <person name="Kennedy S."/>
            <person name="Kristiansen K."/>
            <person name="Kultima J.R."/>
            <person name="Leonard P."/>
            <person name="Levenez F."/>
            <person name="Lund O."/>
            <person name="Moumen B."/>
            <person name="Le Paslier D."/>
            <person name="Pons N."/>
            <person name="Pedersen O."/>
            <person name="Prifti E."/>
            <person name="Qin J."/>
            <person name="Raes J."/>
            <person name="Tap J."/>
            <person name="Tims S."/>
            <person name="Ussery D.W."/>
            <person name="Yamada T."/>
            <person name="MetaHit consortium"/>
            <person name="Renault P."/>
            <person name="Sicheritz-Ponten T."/>
            <person name="Bork P."/>
            <person name="Wang J."/>
            <person name="Brunak S."/>
            <person name="Ehrlich S.D."/>
        </authorList>
    </citation>
    <scope>NUCLEOTIDE SEQUENCE [LARGE SCALE GENOMIC DNA]</scope>
</reference>
<dbReference type="Pfam" id="PF14192">
    <property type="entry name" value="DUF4314"/>
    <property type="match status" value="1"/>
</dbReference>